<accession>A0ABV3L4H1</accession>
<dbReference type="EMBL" id="JBFBVU010000006">
    <property type="protein sequence ID" value="MEV8466445.1"/>
    <property type="molecule type" value="Genomic_DNA"/>
</dbReference>
<reference evidence="2 3" key="1">
    <citation type="submission" date="2024-07" db="EMBL/GenBank/DDBJ databases">
        <authorList>
            <person name="Kang M."/>
        </authorList>
    </citation>
    <scope>NUCLEOTIDE SEQUENCE [LARGE SCALE GENOMIC DNA]</scope>
    <source>
        <strain evidence="2 3">DFM31</strain>
    </source>
</reference>
<keyword evidence="1" id="KW-0812">Transmembrane</keyword>
<sequence>MNGKIVGGVILAFALIAGVSLYYLQVYHFYDEVATETVEIRLTPIHEGAPEPIPAAGIEAIDATSSPIRFRACFTTPLSQALLTETFRLYDGAEPLNAPGWFDCFDATEIGAAIQDGRAIAFLSEESISQGVDRVVAVFDDGRAYAWHQLNAEFRD</sequence>
<name>A0ABV3L4H1_9RHOB</name>
<gene>
    <name evidence="2" type="ORF">AB0T83_06570</name>
</gene>
<organism evidence="2 3">
    <name type="scientific">Meridianimarinicoccus marinus</name>
    <dbReference type="NCBI Taxonomy" id="3231483"/>
    <lineage>
        <taxon>Bacteria</taxon>
        <taxon>Pseudomonadati</taxon>
        <taxon>Pseudomonadota</taxon>
        <taxon>Alphaproteobacteria</taxon>
        <taxon>Rhodobacterales</taxon>
        <taxon>Paracoccaceae</taxon>
        <taxon>Meridianimarinicoccus</taxon>
    </lineage>
</organism>
<evidence type="ECO:0000256" key="1">
    <source>
        <dbReference type="SAM" id="Phobius"/>
    </source>
</evidence>
<keyword evidence="1" id="KW-1133">Transmembrane helix</keyword>
<protein>
    <submittedName>
        <fullName evidence="2">DUF6446 family protein</fullName>
    </submittedName>
</protein>
<dbReference type="Proteomes" id="UP001553161">
    <property type="component" value="Unassembled WGS sequence"/>
</dbReference>
<evidence type="ECO:0000313" key="2">
    <source>
        <dbReference type="EMBL" id="MEV8466445.1"/>
    </source>
</evidence>
<proteinExistence type="predicted"/>
<feature type="transmembrane region" description="Helical" evidence="1">
    <location>
        <begin position="6"/>
        <end position="24"/>
    </location>
</feature>
<evidence type="ECO:0000313" key="3">
    <source>
        <dbReference type="Proteomes" id="UP001553161"/>
    </source>
</evidence>
<dbReference type="Pfam" id="PF20044">
    <property type="entry name" value="DUF6446"/>
    <property type="match status" value="1"/>
</dbReference>
<keyword evidence="3" id="KW-1185">Reference proteome</keyword>
<keyword evidence="1" id="KW-0472">Membrane</keyword>
<dbReference type="InterPro" id="IPR045616">
    <property type="entry name" value="DUF6446"/>
</dbReference>
<comment type="caution">
    <text evidence="2">The sequence shown here is derived from an EMBL/GenBank/DDBJ whole genome shotgun (WGS) entry which is preliminary data.</text>
</comment>
<dbReference type="RefSeq" id="WP_366192246.1">
    <property type="nucleotide sequence ID" value="NZ_JBFBVU010000006.1"/>
</dbReference>